<keyword evidence="3" id="KW-0560">Oxidoreductase</keyword>
<dbReference type="Proteomes" id="UP000249130">
    <property type="component" value="Unassembled WGS sequence"/>
</dbReference>
<dbReference type="InterPro" id="IPR016169">
    <property type="entry name" value="FAD-bd_PCMH_sub2"/>
</dbReference>
<feature type="domain" description="FAD-binding PCMH-type" evidence="4">
    <location>
        <begin position="1"/>
        <end position="176"/>
    </location>
</feature>
<dbReference type="SUPFAM" id="SSF56176">
    <property type="entry name" value="FAD-binding/transporter-associated domain-like"/>
    <property type="match status" value="1"/>
</dbReference>
<name>A0A327KY86_9BRAD</name>
<keyword evidence="6" id="KW-1185">Reference proteome</keyword>
<dbReference type="Gene3D" id="3.30.43.10">
    <property type="entry name" value="Uridine Diphospho-n-acetylenolpyruvylglucosamine Reductase, domain 2"/>
    <property type="match status" value="1"/>
</dbReference>
<dbReference type="InterPro" id="IPR051312">
    <property type="entry name" value="Diverse_Substr_Oxidored"/>
</dbReference>
<dbReference type="EMBL" id="NPEX01000069">
    <property type="protein sequence ID" value="RAI43809.1"/>
    <property type="molecule type" value="Genomic_DNA"/>
</dbReference>
<dbReference type="InterPro" id="IPR016166">
    <property type="entry name" value="FAD-bd_PCMH"/>
</dbReference>
<dbReference type="GO" id="GO:0016491">
    <property type="term" value="F:oxidoreductase activity"/>
    <property type="evidence" value="ECO:0007669"/>
    <property type="project" value="UniProtKB-KW"/>
</dbReference>
<proteinExistence type="predicted"/>
<dbReference type="AlphaFoldDB" id="A0A327KY86"/>
<evidence type="ECO:0000313" key="5">
    <source>
        <dbReference type="EMBL" id="RAI43809.1"/>
    </source>
</evidence>
<dbReference type="InterPro" id="IPR036318">
    <property type="entry name" value="FAD-bd_PCMH-like_sf"/>
</dbReference>
<dbReference type="Gene3D" id="3.30.465.10">
    <property type="match status" value="1"/>
</dbReference>
<evidence type="ECO:0000256" key="1">
    <source>
        <dbReference type="ARBA" id="ARBA00022630"/>
    </source>
</evidence>
<dbReference type="OrthoDB" id="9793944at2"/>
<dbReference type="InterPro" id="IPR036683">
    <property type="entry name" value="CO_DH_flav_C_dom_sf"/>
</dbReference>
<dbReference type="Pfam" id="PF00941">
    <property type="entry name" value="FAD_binding_5"/>
    <property type="match status" value="1"/>
</dbReference>
<evidence type="ECO:0000256" key="3">
    <source>
        <dbReference type="ARBA" id="ARBA00023002"/>
    </source>
</evidence>
<evidence type="ECO:0000256" key="2">
    <source>
        <dbReference type="ARBA" id="ARBA00022827"/>
    </source>
</evidence>
<evidence type="ECO:0000313" key="6">
    <source>
        <dbReference type="Proteomes" id="UP000249130"/>
    </source>
</evidence>
<keyword evidence="1" id="KW-0285">Flavoprotein</keyword>
<dbReference type="InterPro" id="IPR002346">
    <property type="entry name" value="Mopterin_DH_FAD-bd"/>
</dbReference>
<comment type="caution">
    <text evidence="5">The sequence shown here is derived from an EMBL/GenBank/DDBJ whole genome shotgun (WGS) entry which is preliminary data.</text>
</comment>
<keyword evidence="2" id="KW-0274">FAD</keyword>
<accession>A0A327KY86</accession>
<dbReference type="SUPFAM" id="SSF55447">
    <property type="entry name" value="CO dehydrogenase flavoprotein C-terminal domain-like"/>
    <property type="match status" value="1"/>
</dbReference>
<dbReference type="PANTHER" id="PTHR42659">
    <property type="entry name" value="XANTHINE DEHYDROGENASE SUBUNIT C-RELATED"/>
    <property type="match status" value="1"/>
</dbReference>
<dbReference type="PANTHER" id="PTHR42659:SF2">
    <property type="entry name" value="XANTHINE DEHYDROGENASE SUBUNIT C-RELATED"/>
    <property type="match status" value="1"/>
</dbReference>
<organism evidence="5 6">
    <name type="scientific">Rhodoplanes roseus</name>
    <dbReference type="NCBI Taxonomy" id="29409"/>
    <lineage>
        <taxon>Bacteria</taxon>
        <taxon>Pseudomonadati</taxon>
        <taxon>Pseudomonadota</taxon>
        <taxon>Alphaproteobacteria</taxon>
        <taxon>Hyphomicrobiales</taxon>
        <taxon>Nitrobacteraceae</taxon>
        <taxon>Rhodoplanes</taxon>
    </lineage>
</organism>
<dbReference type="GO" id="GO:0071949">
    <property type="term" value="F:FAD binding"/>
    <property type="evidence" value="ECO:0007669"/>
    <property type="project" value="InterPro"/>
</dbReference>
<reference evidence="5 6" key="1">
    <citation type="submission" date="2017-07" db="EMBL/GenBank/DDBJ databases">
        <title>Draft Genome Sequences of Select Purple Nonsulfur Bacteria.</title>
        <authorList>
            <person name="Lasarre B."/>
            <person name="Mckinlay J.B."/>
        </authorList>
    </citation>
    <scope>NUCLEOTIDE SEQUENCE [LARGE SCALE GENOMIC DNA]</scope>
    <source>
        <strain evidence="5 6">DSM 5909</strain>
    </source>
</reference>
<dbReference type="InterPro" id="IPR016167">
    <property type="entry name" value="FAD-bd_PCMH_sub1"/>
</dbReference>
<dbReference type="PROSITE" id="PS51387">
    <property type="entry name" value="FAD_PCMH"/>
    <property type="match status" value="1"/>
</dbReference>
<sequence>MKPVAFETVRPASLAEASRLLVRHPDAKLVAGGQSLGPMLNLRLARPRLLVDITGIPDLTTVSRTVDHLVIGACVTTAAVEDGRGGLDAVPMLAGVAAHVAYRAVRNRGTVGGSLCHADPAADWPTALAALGADVIMSDGVSGRTVPVAHLITSAFETALAPGEILVRIRVPLPSRDARWSYVKITRKAGEFALANAAVLDDPERAILRVAIGALRGPPLVIEDARTLFSGPVSAASLDRAALAPLLDAAGVDSETQRTLHLTALSRAADQAASSSRALAS</sequence>
<protein>
    <recommendedName>
        <fullName evidence="4">FAD-binding PCMH-type domain-containing protein</fullName>
    </recommendedName>
</protein>
<gene>
    <name evidence="5" type="ORF">CH341_12285</name>
</gene>
<evidence type="ECO:0000259" key="4">
    <source>
        <dbReference type="PROSITE" id="PS51387"/>
    </source>
</evidence>
<dbReference type="RefSeq" id="WP_111419327.1">
    <property type="nucleotide sequence ID" value="NZ_NPEX01000069.1"/>
</dbReference>